<keyword evidence="7" id="KW-1185">Reference proteome</keyword>
<dbReference type="GO" id="GO:1990281">
    <property type="term" value="C:efflux pump complex"/>
    <property type="evidence" value="ECO:0007669"/>
    <property type="project" value="TreeGrafter"/>
</dbReference>
<accession>A0A918TI23</accession>
<name>A0A918TI23_9BACT</name>
<feature type="domain" description="CzcB-like barrel-sandwich hybrid" evidence="5">
    <location>
        <begin position="90"/>
        <end position="242"/>
    </location>
</feature>
<reference evidence="6" key="1">
    <citation type="journal article" date="2014" name="Int. J. Syst. Evol. Microbiol.">
        <title>Complete genome sequence of Corynebacterium casei LMG S-19264T (=DSM 44701T), isolated from a smear-ripened cheese.</title>
        <authorList>
            <consortium name="US DOE Joint Genome Institute (JGI-PGF)"/>
            <person name="Walter F."/>
            <person name="Albersmeier A."/>
            <person name="Kalinowski J."/>
            <person name="Ruckert C."/>
        </authorList>
    </citation>
    <scope>NUCLEOTIDE SEQUENCE</scope>
    <source>
        <strain evidence="6">KCTC 12988</strain>
    </source>
</reference>
<comment type="similarity">
    <text evidence="1">Belongs to the membrane fusion protein (MFP) (TC 8.A.1) family.</text>
</comment>
<dbReference type="SUPFAM" id="SSF111369">
    <property type="entry name" value="HlyD-like secretion proteins"/>
    <property type="match status" value="1"/>
</dbReference>
<dbReference type="InterPro" id="IPR006143">
    <property type="entry name" value="RND_pump_MFP"/>
</dbReference>
<gene>
    <name evidence="6" type="primary">ragD</name>
    <name evidence="6" type="ORF">GCM10007100_13440</name>
</gene>
<keyword evidence="3" id="KW-0812">Transmembrane</keyword>
<dbReference type="EMBL" id="BMXI01000004">
    <property type="protein sequence ID" value="GHC48816.1"/>
    <property type="molecule type" value="Genomic_DNA"/>
</dbReference>
<feature type="region of interest" description="Disordered" evidence="2">
    <location>
        <begin position="393"/>
        <end position="415"/>
    </location>
</feature>
<proteinExistence type="inferred from homology"/>
<dbReference type="Gene3D" id="2.40.50.100">
    <property type="match status" value="1"/>
</dbReference>
<reference evidence="6" key="2">
    <citation type="submission" date="2020-09" db="EMBL/GenBank/DDBJ databases">
        <authorList>
            <person name="Sun Q."/>
            <person name="Kim S."/>
        </authorList>
    </citation>
    <scope>NUCLEOTIDE SEQUENCE</scope>
    <source>
        <strain evidence="6">KCTC 12988</strain>
    </source>
</reference>
<dbReference type="InterPro" id="IPR058647">
    <property type="entry name" value="BSH_CzcB-like"/>
</dbReference>
<evidence type="ECO:0000259" key="5">
    <source>
        <dbReference type="Pfam" id="PF25973"/>
    </source>
</evidence>
<evidence type="ECO:0000256" key="1">
    <source>
        <dbReference type="ARBA" id="ARBA00009477"/>
    </source>
</evidence>
<evidence type="ECO:0000313" key="7">
    <source>
        <dbReference type="Proteomes" id="UP000644507"/>
    </source>
</evidence>
<sequence length="415" mass="44563">MTPEPSAQPQSKNGLGGRILLFLFLAVLLAVGVWIGLRTLQKTKTVGEEQGGGGAPQGPPPSAVDVIPVQLVSSQNTHRVVGSIRAVSRADVAAREEGALTEIFVDEGDTIEKHQILARLDPRRLEAQMAQAQATLTAARSLIAQREAEQARSTTDLKMKRSLFEQSAISQAELLDAERSFKVADSQEKAARDSLTAAAAALKLLDVRKQDLVIRSPFDARVVSRHAELGEWLRAGDPAFTIITSNKVEAWLQVPERFAGMIEQGDIEVEAAGQTFTATNLRTVPEANNSTRVMTVIADIADPENVLLPGLSVTANLPVTDDSQRLAVPSDALVTTYAGRAIYRANTRENNLPIAEQLPVTFLFQQDGLAFIECEGLEPGDLVVTDGNERLRSGASLMLPPPAQASNESPDAANL</sequence>
<comment type="caution">
    <text evidence="6">The sequence shown here is derived from an EMBL/GenBank/DDBJ whole genome shotgun (WGS) entry which is preliminary data.</text>
</comment>
<dbReference type="AlphaFoldDB" id="A0A918TI23"/>
<evidence type="ECO:0000256" key="3">
    <source>
        <dbReference type="SAM" id="Phobius"/>
    </source>
</evidence>
<dbReference type="RefSeq" id="WP_189568654.1">
    <property type="nucleotide sequence ID" value="NZ_BMXI01000004.1"/>
</dbReference>
<dbReference type="Pfam" id="PF25973">
    <property type="entry name" value="BSH_CzcB"/>
    <property type="match status" value="1"/>
</dbReference>
<dbReference type="GO" id="GO:0015562">
    <property type="term" value="F:efflux transmembrane transporter activity"/>
    <property type="evidence" value="ECO:0007669"/>
    <property type="project" value="TreeGrafter"/>
</dbReference>
<dbReference type="Gene3D" id="1.10.287.470">
    <property type="entry name" value="Helix hairpin bin"/>
    <property type="match status" value="1"/>
</dbReference>
<organism evidence="6 7">
    <name type="scientific">Roseibacillus persicicus</name>
    <dbReference type="NCBI Taxonomy" id="454148"/>
    <lineage>
        <taxon>Bacteria</taxon>
        <taxon>Pseudomonadati</taxon>
        <taxon>Verrucomicrobiota</taxon>
        <taxon>Verrucomicrobiia</taxon>
        <taxon>Verrucomicrobiales</taxon>
        <taxon>Verrucomicrobiaceae</taxon>
        <taxon>Roseibacillus</taxon>
    </lineage>
</organism>
<feature type="domain" description="CusB-like beta-barrel" evidence="4">
    <location>
        <begin position="253"/>
        <end position="317"/>
    </location>
</feature>
<protein>
    <submittedName>
        <fullName evidence="6">Hemolysin D</fullName>
    </submittedName>
</protein>
<dbReference type="Pfam" id="PF25954">
    <property type="entry name" value="Beta-barrel_RND_2"/>
    <property type="match status" value="1"/>
</dbReference>
<evidence type="ECO:0000256" key="2">
    <source>
        <dbReference type="SAM" id="MobiDB-lite"/>
    </source>
</evidence>
<dbReference type="InterPro" id="IPR058792">
    <property type="entry name" value="Beta-barrel_RND_2"/>
</dbReference>
<dbReference type="Gene3D" id="2.40.420.20">
    <property type="match status" value="1"/>
</dbReference>
<keyword evidence="3" id="KW-0472">Membrane</keyword>
<feature type="transmembrane region" description="Helical" evidence="3">
    <location>
        <begin position="19"/>
        <end position="37"/>
    </location>
</feature>
<dbReference type="PANTHER" id="PTHR30469:SF15">
    <property type="entry name" value="HLYD FAMILY OF SECRETION PROTEINS"/>
    <property type="match status" value="1"/>
</dbReference>
<dbReference type="Proteomes" id="UP000644507">
    <property type="component" value="Unassembled WGS sequence"/>
</dbReference>
<dbReference type="NCBIfam" id="TIGR01730">
    <property type="entry name" value="RND_mfp"/>
    <property type="match status" value="1"/>
</dbReference>
<dbReference type="PANTHER" id="PTHR30469">
    <property type="entry name" value="MULTIDRUG RESISTANCE PROTEIN MDTA"/>
    <property type="match status" value="1"/>
</dbReference>
<evidence type="ECO:0000313" key="6">
    <source>
        <dbReference type="EMBL" id="GHC48816.1"/>
    </source>
</evidence>
<dbReference type="Gene3D" id="2.40.30.170">
    <property type="match status" value="1"/>
</dbReference>
<evidence type="ECO:0000259" key="4">
    <source>
        <dbReference type="Pfam" id="PF25954"/>
    </source>
</evidence>
<keyword evidence="3" id="KW-1133">Transmembrane helix</keyword>